<dbReference type="EMBL" id="BPLR01000391">
    <property type="protein sequence ID" value="GIY94443.1"/>
    <property type="molecule type" value="Genomic_DNA"/>
</dbReference>
<protein>
    <submittedName>
        <fullName evidence="1">Uncharacterized protein</fullName>
    </submittedName>
</protein>
<gene>
    <name evidence="1" type="ORF">CEXT_424571</name>
</gene>
<reference evidence="1 2" key="1">
    <citation type="submission" date="2021-06" db="EMBL/GenBank/DDBJ databases">
        <title>Caerostris extrusa draft genome.</title>
        <authorList>
            <person name="Kono N."/>
            <person name="Arakawa K."/>
        </authorList>
    </citation>
    <scope>NUCLEOTIDE SEQUENCE [LARGE SCALE GENOMIC DNA]</scope>
</reference>
<dbReference type="AlphaFoldDB" id="A0AAV4XL27"/>
<proteinExistence type="predicted"/>
<organism evidence="1 2">
    <name type="scientific">Caerostris extrusa</name>
    <name type="common">Bark spider</name>
    <name type="synonym">Caerostris bankana</name>
    <dbReference type="NCBI Taxonomy" id="172846"/>
    <lineage>
        <taxon>Eukaryota</taxon>
        <taxon>Metazoa</taxon>
        <taxon>Ecdysozoa</taxon>
        <taxon>Arthropoda</taxon>
        <taxon>Chelicerata</taxon>
        <taxon>Arachnida</taxon>
        <taxon>Araneae</taxon>
        <taxon>Araneomorphae</taxon>
        <taxon>Entelegynae</taxon>
        <taxon>Araneoidea</taxon>
        <taxon>Araneidae</taxon>
        <taxon>Caerostris</taxon>
    </lineage>
</organism>
<accession>A0AAV4XL27</accession>
<comment type="caution">
    <text evidence="1">The sequence shown here is derived from an EMBL/GenBank/DDBJ whole genome shotgun (WGS) entry which is preliminary data.</text>
</comment>
<keyword evidence="2" id="KW-1185">Reference proteome</keyword>
<name>A0AAV4XL27_CAEEX</name>
<sequence length="88" mass="9783">MGVNDQNVNKDLAPLEKIYEEETIFDTDMFSSHQNATCSAESSPLLEHCHIVIATSNSANGWSDVFSPNEYPSPLSSEVLLEKMINSY</sequence>
<dbReference type="Proteomes" id="UP001054945">
    <property type="component" value="Unassembled WGS sequence"/>
</dbReference>
<evidence type="ECO:0000313" key="1">
    <source>
        <dbReference type="EMBL" id="GIY94443.1"/>
    </source>
</evidence>
<evidence type="ECO:0000313" key="2">
    <source>
        <dbReference type="Proteomes" id="UP001054945"/>
    </source>
</evidence>